<dbReference type="Proteomes" id="UP000826195">
    <property type="component" value="Unassembled WGS sequence"/>
</dbReference>
<proteinExistence type="predicted"/>
<organism evidence="2 3">
    <name type="scientific">Cotesia glomerata</name>
    <name type="common">Lepidopteran parasitic wasp</name>
    <name type="synonym">Apanteles glomeratus</name>
    <dbReference type="NCBI Taxonomy" id="32391"/>
    <lineage>
        <taxon>Eukaryota</taxon>
        <taxon>Metazoa</taxon>
        <taxon>Ecdysozoa</taxon>
        <taxon>Arthropoda</taxon>
        <taxon>Hexapoda</taxon>
        <taxon>Insecta</taxon>
        <taxon>Pterygota</taxon>
        <taxon>Neoptera</taxon>
        <taxon>Endopterygota</taxon>
        <taxon>Hymenoptera</taxon>
        <taxon>Apocrita</taxon>
        <taxon>Ichneumonoidea</taxon>
        <taxon>Braconidae</taxon>
        <taxon>Microgastrinae</taxon>
        <taxon>Cotesia</taxon>
    </lineage>
</organism>
<accession>A0AAV7I1A1</accession>
<comment type="caution">
    <text evidence="2">The sequence shown here is derived from an EMBL/GenBank/DDBJ whole genome shotgun (WGS) entry which is preliminary data.</text>
</comment>
<evidence type="ECO:0000313" key="3">
    <source>
        <dbReference type="Proteomes" id="UP000826195"/>
    </source>
</evidence>
<evidence type="ECO:0000256" key="1">
    <source>
        <dbReference type="SAM" id="MobiDB-lite"/>
    </source>
</evidence>
<reference evidence="2 3" key="1">
    <citation type="journal article" date="2021" name="J. Hered.">
        <title>A chromosome-level genome assembly of the parasitoid wasp, Cotesia glomerata (Hymenoptera: Braconidae).</title>
        <authorList>
            <person name="Pinto B.J."/>
            <person name="Weis J.J."/>
            <person name="Gamble T."/>
            <person name="Ode P.J."/>
            <person name="Paul R."/>
            <person name="Zaspel J.M."/>
        </authorList>
    </citation>
    <scope>NUCLEOTIDE SEQUENCE [LARGE SCALE GENOMIC DNA]</scope>
    <source>
        <strain evidence="2">CgM1</strain>
    </source>
</reference>
<sequence>MFLLECSEDNSLLIKRNESVICDHATVTHGHVVAFYHKKTKYNGIVKMIADDTSVLKKEIERIKLEDKKSLRNSSTKFNIPTEKQATKRRLTDSLEKLSSKIAKQDRAKVYKTIRNESDDEDYTDEDNTDYVSDDNEIIKSPDNHLGCGDFSIEPRFSDAHKTPVTPTLARSPLKELKTTLKSSRKLSTVPRSQHELALLTQQNRDELADDSKNLDNIEVLINDDDDDSDANLGNFPLNLGMKHIGNGIYCKTADYKNAVKGTPLASAVARNLLLGVFKREVLVQGSVTG</sequence>
<keyword evidence="3" id="KW-1185">Reference proteome</keyword>
<dbReference type="AlphaFoldDB" id="A0AAV7I1A1"/>
<name>A0AAV7I1A1_COTGL</name>
<evidence type="ECO:0000313" key="2">
    <source>
        <dbReference type="EMBL" id="KAH0537978.1"/>
    </source>
</evidence>
<gene>
    <name evidence="2" type="ORF">KQX54_002427</name>
</gene>
<feature type="region of interest" description="Disordered" evidence="1">
    <location>
        <begin position="118"/>
        <end position="138"/>
    </location>
</feature>
<protein>
    <submittedName>
        <fullName evidence="2">Uncharacterized protein</fullName>
    </submittedName>
</protein>
<dbReference type="EMBL" id="JAHXZJ010002610">
    <property type="protein sequence ID" value="KAH0537978.1"/>
    <property type="molecule type" value="Genomic_DNA"/>
</dbReference>
<feature type="compositionally biased region" description="Acidic residues" evidence="1">
    <location>
        <begin position="118"/>
        <end position="136"/>
    </location>
</feature>